<keyword evidence="7" id="KW-1185">Reference proteome</keyword>
<dbReference type="PANTHER" id="PTHR43585">
    <property type="entry name" value="FUMIPYRROLE BIOSYNTHESIS PROTEIN C"/>
    <property type="match status" value="1"/>
</dbReference>
<dbReference type="Gene3D" id="3.40.50.20">
    <property type="match status" value="1"/>
</dbReference>
<comment type="caution">
    <text evidence="6">The sequence shown here is derived from an EMBL/GenBank/DDBJ whole genome shotgun (WGS) entry which is preliminary data.</text>
</comment>
<dbReference type="InterPro" id="IPR005479">
    <property type="entry name" value="CPAse_ATP-bd"/>
</dbReference>
<dbReference type="SUPFAM" id="SSF56059">
    <property type="entry name" value="Glutathione synthetase ATP-binding domain-like"/>
    <property type="match status" value="1"/>
</dbReference>
<feature type="domain" description="ATP-grasp" evidence="5">
    <location>
        <begin position="103"/>
        <end position="320"/>
    </location>
</feature>
<dbReference type="PANTHER" id="PTHR43585:SF2">
    <property type="entry name" value="ATP-GRASP ENZYME FSQD"/>
    <property type="match status" value="1"/>
</dbReference>
<evidence type="ECO:0000259" key="5">
    <source>
        <dbReference type="PROSITE" id="PS50975"/>
    </source>
</evidence>
<dbReference type="Proteomes" id="UP001500897">
    <property type="component" value="Unassembled WGS sequence"/>
</dbReference>
<organism evidence="6 7">
    <name type="scientific">Kitasatospora saccharophila</name>
    <dbReference type="NCBI Taxonomy" id="407973"/>
    <lineage>
        <taxon>Bacteria</taxon>
        <taxon>Bacillati</taxon>
        <taxon>Actinomycetota</taxon>
        <taxon>Actinomycetes</taxon>
        <taxon>Kitasatosporales</taxon>
        <taxon>Streptomycetaceae</taxon>
        <taxon>Kitasatospora</taxon>
    </lineage>
</organism>
<keyword evidence="3 4" id="KW-0067">ATP-binding</keyword>
<evidence type="ECO:0000256" key="4">
    <source>
        <dbReference type="PROSITE-ProRule" id="PRU00409"/>
    </source>
</evidence>
<dbReference type="InterPro" id="IPR013815">
    <property type="entry name" value="ATP_grasp_subdomain_1"/>
</dbReference>
<accession>A0ABP5JRR2</accession>
<name>A0ABP5JRR2_9ACTN</name>
<dbReference type="InterPro" id="IPR011761">
    <property type="entry name" value="ATP-grasp"/>
</dbReference>
<dbReference type="Gene3D" id="3.30.1490.20">
    <property type="entry name" value="ATP-grasp fold, A domain"/>
    <property type="match status" value="1"/>
</dbReference>
<evidence type="ECO:0000256" key="1">
    <source>
        <dbReference type="ARBA" id="ARBA00022598"/>
    </source>
</evidence>
<sequence length="422" mass="45446">MRILVLSTGNPVLENALAADGHTVFLLQPVGTGNADDPHRYTVAHWDDLDALAEMEPWLPHLDAVATIDEQAIVAAAYLRELRGLPGLSLEAAVRYTDKAVMKTALAAADLQVAPHRVVRRAEEIPAFAEEFGWPVVVKPRAGLASVNTLVVRGEQHLQELLDRGAFDARAVDPTGRFTAGHVLDSLHGAEDGFLVEKYLDLADEHFVDLYVYRGDVLLAVPGRYNAPLLTTLDGASRSYDTVLRPDLPVPRHLVQLARRAAAALGQQTGVVHCEILETSDYPFYFIGEVAARPGGGAITELASRMYGFDLPQTLPALAADRFPALSTSPRFMALTAAMITAPPGRVVHVADRATIEALPGVLDADIRLSAGEAVPEGIGTMTTAGRILYGSCDNDVLDQEVADLYDALDLRVEEQPAADRT</sequence>
<reference evidence="7" key="1">
    <citation type="journal article" date="2019" name="Int. J. Syst. Evol. Microbiol.">
        <title>The Global Catalogue of Microorganisms (GCM) 10K type strain sequencing project: providing services to taxonomists for standard genome sequencing and annotation.</title>
        <authorList>
            <consortium name="The Broad Institute Genomics Platform"/>
            <consortium name="The Broad Institute Genome Sequencing Center for Infectious Disease"/>
            <person name="Wu L."/>
            <person name="Ma J."/>
        </authorList>
    </citation>
    <scope>NUCLEOTIDE SEQUENCE [LARGE SCALE GENOMIC DNA]</scope>
    <source>
        <strain evidence="7">JCM 14559</strain>
    </source>
</reference>
<dbReference type="PROSITE" id="PS50975">
    <property type="entry name" value="ATP_GRASP"/>
    <property type="match status" value="1"/>
</dbReference>
<dbReference type="Pfam" id="PF02786">
    <property type="entry name" value="CPSase_L_D2"/>
    <property type="match status" value="1"/>
</dbReference>
<evidence type="ECO:0000256" key="3">
    <source>
        <dbReference type="ARBA" id="ARBA00022840"/>
    </source>
</evidence>
<keyword evidence="1" id="KW-0436">Ligase</keyword>
<evidence type="ECO:0000313" key="6">
    <source>
        <dbReference type="EMBL" id="GAA2119319.1"/>
    </source>
</evidence>
<dbReference type="Gene3D" id="3.30.470.20">
    <property type="entry name" value="ATP-grasp fold, B domain"/>
    <property type="match status" value="1"/>
</dbReference>
<dbReference type="EMBL" id="BAAANS010000067">
    <property type="protein sequence ID" value="GAA2119319.1"/>
    <property type="molecule type" value="Genomic_DNA"/>
</dbReference>
<keyword evidence="2 4" id="KW-0547">Nucleotide-binding</keyword>
<protein>
    <recommendedName>
        <fullName evidence="5">ATP-grasp domain-containing protein</fullName>
    </recommendedName>
</protein>
<evidence type="ECO:0000313" key="7">
    <source>
        <dbReference type="Proteomes" id="UP001500897"/>
    </source>
</evidence>
<gene>
    <name evidence="6" type="ORF">GCM10009759_67300</name>
</gene>
<proteinExistence type="predicted"/>
<evidence type="ECO:0000256" key="2">
    <source>
        <dbReference type="ARBA" id="ARBA00022741"/>
    </source>
</evidence>
<dbReference type="RefSeq" id="WP_344557762.1">
    <property type="nucleotide sequence ID" value="NZ_BAAANS010000067.1"/>
</dbReference>
<dbReference type="InterPro" id="IPR052032">
    <property type="entry name" value="ATP-dep_AA_Ligase"/>
</dbReference>